<reference evidence="2 3" key="1">
    <citation type="submission" date="2023-07" db="EMBL/GenBank/DDBJ databases">
        <title>Sorghum-associated microbial communities from plants grown in Nebraska, USA.</title>
        <authorList>
            <person name="Schachtman D."/>
        </authorList>
    </citation>
    <scope>NUCLEOTIDE SEQUENCE [LARGE SCALE GENOMIC DNA]</scope>
    <source>
        <strain evidence="2 3">DS1001</strain>
    </source>
</reference>
<accession>A0AAJ1WHP1</accession>
<dbReference type="RefSeq" id="WP_307362779.1">
    <property type="nucleotide sequence ID" value="NZ_JAUSTB010000024.1"/>
</dbReference>
<name>A0AAJ1WHP1_9MICC</name>
<dbReference type="InterPro" id="IPR013517">
    <property type="entry name" value="FG-GAP"/>
</dbReference>
<comment type="caution">
    <text evidence="2">The sequence shown here is derived from an EMBL/GenBank/DDBJ whole genome shotgun (WGS) entry which is preliminary data.</text>
</comment>
<sequence>WRIKVGDGWNVMTAISAAGDLTGDGKPDLVARDTNGTLWTYPGQGNGLFGWRINVGPGWNVMTAIS</sequence>
<evidence type="ECO:0000313" key="2">
    <source>
        <dbReference type="EMBL" id="MDQ0148015.1"/>
    </source>
</evidence>
<dbReference type="InterPro" id="IPR028994">
    <property type="entry name" value="Integrin_alpha_N"/>
</dbReference>
<keyword evidence="1" id="KW-0732">Signal</keyword>
<dbReference type="SUPFAM" id="SSF69318">
    <property type="entry name" value="Integrin alpha N-terminal domain"/>
    <property type="match status" value="1"/>
</dbReference>
<proteinExistence type="predicted"/>
<organism evidence="2 3">
    <name type="scientific">Pseudarthrobacter niigatensis</name>
    <dbReference type="NCBI Taxonomy" id="369935"/>
    <lineage>
        <taxon>Bacteria</taxon>
        <taxon>Bacillati</taxon>
        <taxon>Actinomycetota</taxon>
        <taxon>Actinomycetes</taxon>
        <taxon>Micrococcales</taxon>
        <taxon>Micrococcaceae</taxon>
        <taxon>Pseudarthrobacter</taxon>
    </lineage>
</organism>
<gene>
    <name evidence="2" type="ORF">J2T23_003944</name>
</gene>
<keyword evidence="3" id="KW-1185">Reference proteome</keyword>
<dbReference type="AlphaFoldDB" id="A0AAJ1WHP1"/>
<dbReference type="Proteomes" id="UP001239267">
    <property type="component" value="Unassembled WGS sequence"/>
</dbReference>
<dbReference type="EMBL" id="JAUSTB010000024">
    <property type="protein sequence ID" value="MDQ0148015.1"/>
    <property type="molecule type" value="Genomic_DNA"/>
</dbReference>
<evidence type="ECO:0000313" key="3">
    <source>
        <dbReference type="Proteomes" id="UP001239267"/>
    </source>
</evidence>
<evidence type="ECO:0000256" key="1">
    <source>
        <dbReference type="ARBA" id="ARBA00022729"/>
    </source>
</evidence>
<evidence type="ECO:0008006" key="4">
    <source>
        <dbReference type="Google" id="ProtNLM"/>
    </source>
</evidence>
<dbReference type="Pfam" id="PF13517">
    <property type="entry name" value="FG-GAP_3"/>
    <property type="match status" value="1"/>
</dbReference>
<feature type="non-terminal residue" evidence="2">
    <location>
        <position position="1"/>
    </location>
</feature>
<protein>
    <recommendedName>
        <fullName evidence="4">VCBS repeat-containing protein</fullName>
    </recommendedName>
</protein>